<dbReference type="PANTHER" id="PTHR35201">
    <property type="entry name" value="TERPENE SYNTHASE"/>
    <property type="match status" value="1"/>
</dbReference>
<protein>
    <recommendedName>
        <fullName evidence="6">Terpene synthase</fullName>
        <ecNumber evidence="6">4.2.3.-</ecNumber>
    </recommendedName>
</protein>
<comment type="cofactor">
    <cofactor evidence="1 6">
        <name>Mg(2+)</name>
        <dbReference type="ChEBI" id="CHEBI:18420"/>
    </cofactor>
</comment>
<evidence type="ECO:0000313" key="8">
    <source>
        <dbReference type="Proteomes" id="UP001163846"/>
    </source>
</evidence>
<keyword evidence="5 6" id="KW-0456">Lyase</keyword>
<accession>A0AA38U5Y5</accession>
<evidence type="ECO:0000256" key="4">
    <source>
        <dbReference type="ARBA" id="ARBA00022842"/>
    </source>
</evidence>
<sequence length="354" mass="40182">MRTVQYQLPNLDLLLDRQSRPDYKINPHESQLAEEFNSFLNKLSSIVSPFRRKEIGAVQLPLCAAAYAPDAGLHQLRVYLDYFIMLTFVEIMSDASNPQAGMFDLDFMKELVYVCAEDRPFDTSEHKDPLVELTARFVRQCFPPLPPFYRADVIQGTVLFFEAAAQEVHDRTNSTSFTVDSYLAHRRNVVAIKPTVALNRWISGIRLSQEILQTPAFMGLMESTTDLIALCNDLLSYKKEKEKGEDIHNVVSVTMVDPTVPVEPGNIQAALDFTAGKVLEAYTRFQSCKLDALAQIAPDDTETHAEVLRYASALLDMVDGNIVWHIDPTTERYHIFETPEERANWLVSICVKDR</sequence>
<evidence type="ECO:0000256" key="2">
    <source>
        <dbReference type="ARBA" id="ARBA00006333"/>
    </source>
</evidence>
<evidence type="ECO:0000313" key="7">
    <source>
        <dbReference type="EMBL" id="KAJ3832977.1"/>
    </source>
</evidence>
<comment type="caution">
    <text evidence="7">The sequence shown here is derived from an EMBL/GenBank/DDBJ whole genome shotgun (WGS) entry which is preliminary data.</text>
</comment>
<dbReference type="EC" id="4.2.3.-" evidence="6"/>
<organism evidence="7 8">
    <name type="scientific">Lentinula raphanica</name>
    <dbReference type="NCBI Taxonomy" id="153919"/>
    <lineage>
        <taxon>Eukaryota</taxon>
        <taxon>Fungi</taxon>
        <taxon>Dikarya</taxon>
        <taxon>Basidiomycota</taxon>
        <taxon>Agaricomycotina</taxon>
        <taxon>Agaricomycetes</taxon>
        <taxon>Agaricomycetidae</taxon>
        <taxon>Agaricales</taxon>
        <taxon>Marasmiineae</taxon>
        <taxon>Omphalotaceae</taxon>
        <taxon>Lentinula</taxon>
    </lineage>
</organism>
<dbReference type="Pfam" id="PF19086">
    <property type="entry name" value="Terpene_syn_C_2"/>
    <property type="match status" value="1"/>
</dbReference>
<evidence type="ECO:0000256" key="6">
    <source>
        <dbReference type="RuleBase" id="RU366034"/>
    </source>
</evidence>
<comment type="similarity">
    <text evidence="2 6">Belongs to the terpene synthase family.</text>
</comment>
<evidence type="ECO:0000256" key="1">
    <source>
        <dbReference type="ARBA" id="ARBA00001946"/>
    </source>
</evidence>
<keyword evidence="8" id="KW-1185">Reference proteome</keyword>
<reference evidence="7" key="1">
    <citation type="submission" date="2022-08" db="EMBL/GenBank/DDBJ databases">
        <authorList>
            <consortium name="DOE Joint Genome Institute"/>
            <person name="Min B."/>
            <person name="Riley R."/>
            <person name="Sierra-Patev S."/>
            <person name="Naranjo-Ortiz M."/>
            <person name="Looney B."/>
            <person name="Konkel Z."/>
            <person name="Slot J.C."/>
            <person name="Sakamoto Y."/>
            <person name="Steenwyk J.L."/>
            <person name="Rokas A."/>
            <person name="Carro J."/>
            <person name="Camarero S."/>
            <person name="Ferreira P."/>
            <person name="Molpeceres G."/>
            <person name="Ruiz-Duenas F.J."/>
            <person name="Serrano A."/>
            <person name="Henrissat B."/>
            <person name="Drula E."/>
            <person name="Hughes K.W."/>
            <person name="Mata J.L."/>
            <person name="Ishikawa N.K."/>
            <person name="Vargas-Isla R."/>
            <person name="Ushijima S."/>
            <person name="Smith C.A."/>
            <person name="Ahrendt S."/>
            <person name="Andreopoulos W."/>
            <person name="He G."/>
            <person name="Labutti K."/>
            <person name="Lipzen A."/>
            <person name="Ng V."/>
            <person name="Sandor L."/>
            <person name="Barry K."/>
            <person name="Martinez A.T."/>
            <person name="Xiao Y."/>
            <person name="Gibbons J.G."/>
            <person name="Terashima K."/>
            <person name="Hibbett D.S."/>
            <person name="Grigoriev I.V."/>
        </authorList>
    </citation>
    <scope>NUCLEOTIDE SEQUENCE</scope>
    <source>
        <strain evidence="7">TFB9207</strain>
    </source>
</reference>
<dbReference type="AlphaFoldDB" id="A0AA38U5Y5"/>
<dbReference type="PANTHER" id="PTHR35201:SF4">
    <property type="entry name" value="BETA-PINACENE SYNTHASE-RELATED"/>
    <property type="match status" value="1"/>
</dbReference>
<keyword evidence="3 6" id="KW-0479">Metal-binding</keyword>
<dbReference type="Gene3D" id="1.10.600.10">
    <property type="entry name" value="Farnesyl Diphosphate Synthase"/>
    <property type="match status" value="1"/>
</dbReference>
<name>A0AA38U5Y5_9AGAR</name>
<dbReference type="EMBL" id="MU806801">
    <property type="protein sequence ID" value="KAJ3832977.1"/>
    <property type="molecule type" value="Genomic_DNA"/>
</dbReference>
<evidence type="ECO:0000256" key="5">
    <source>
        <dbReference type="ARBA" id="ARBA00023239"/>
    </source>
</evidence>
<keyword evidence="4 6" id="KW-0460">Magnesium</keyword>
<dbReference type="GO" id="GO:0046872">
    <property type="term" value="F:metal ion binding"/>
    <property type="evidence" value="ECO:0007669"/>
    <property type="project" value="UniProtKB-KW"/>
</dbReference>
<dbReference type="GO" id="GO:0010333">
    <property type="term" value="F:terpene synthase activity"/>
    <property type="evidence" value="ECO:0007669"/>
    <property type="project" value="InterPro"/>
</dbReference>
<evidence type="ECO:0000256" key="3">
    <source>
        <dbReference type="ARBA" id="ARBA00022723"/>
    </source>
</evidence>
<dbReference type="GO" id="GO:0008299">
    <property type="term" value="P:isoprenoid biosynthetic process"/>
    <property type="evidence" value="ECO:0007669"/>
    <property type="project" value="UniProtKB-ARBA"/>
</dbReference>
<gene>
    <name evidence="7" type="ORF">F5878DRAFT_633774</name>
</gene>
<dbReference type="SUPFAM" id="SSF48576">
    <property type="entry name" value="Terpenoid synthases"/>
    <property type="match status" value="1"/>
</dbReference>
<proteinExistence type="inferred from homology"/>
<dbReference type="InterPro" id="IPR008949">
    <property type="entry name" value="Isoprenoid_synthase_dom_sf"/>
</dbReference>
<dbReference type="Proteomes" id="UP001163846">
    <property type="component" value="Unassembled WGS sequence"/>
</dbReference>
<dbReference type="InterPro" id="IPR034686">
    <property type="entry name" value="Terpene_cyclase-like_2"/>
</dbReference>